<dbReference type="Gene3D" id="1.20.1280.50">
    <property type="match status" value="1"/>
</dbReference>
<dbReference type="EMBL" id="KE747814">
    <property type="protein sequence ID" value="RMZ68289.1"/>
    <property type="molecule type" value="Genomic_DNA"/>
</dbReference>
<dbReference type="CDD" id="cd09917">
    <property type="entry name" value="F-box_SF"/>
    <property type="match status" value="1"/>
</dbReference>
<dbReference type="Proteomes" id="UP000265663">
    <property type="component" value="Unassembled WGS sequence"/>
</dbReference>
<dbReference type="OrthoDB" id="2522477at2759"/>
<dbReference type="SUPFAM" id="SSF52047">
    <property type="entry name" value="RNI-like"/>
    <property type="match status" value="1"/>
</dbReference>
<evidence type="ECO:0000259" key="2">
    <source>
        <dbReference type="PROSITE" id="PS50181"/>
    </source>
</evidence>
<dbReference type="PROSITE" id="PS50181">
    <property type="entry name" value="FBOX"/>
    <property type="match status" value="1"/>
</dbReference>
<keyword evidence="4" id="KW-1185">Reference proteome</keyword>
<dbReference type="Gene3D" id="3.80.10.10">
    <property type="entry name" value="Ribonuclease Inhibitor"/>
    <property type="match status" value="1"/>
</dbReference>
<evidence type="ECO:0000256" key="1">
    <source>
        <dbReference type="SAM" id="MobiDB-lite"/>
    </source>
</evidence>
<evidence type="ECO:0000313" key="4">
    <source>
        <dbReference type="Proteomes" id="UP000265663"/>
    </source>
</evidence>
<dbReference type="AlphaFoldDB" id="A0A3M7M1H3"/>
<dbReference type="InterPro" id="IPR001810">
    <property type="entry name" value="F-box_dom"/>
</dbReference>
<dbReference type="InterPro" id="IPR036047">
    <property type="entry name" value="F-box-like_dom_sf"/>
</dbReference>
<name>A0A3M7M1H3_9PLEO</name>
<organism evidence="3 4">
    <name type="scientific">Pyrenophora seminiperda CCB06</name>
    <dbReference type="NCBI Taxonomy" id="1302712"/>
    <lineage>
        <taxon>Eukaryota</taxon>
        <taxon>Fungi</taxon>
        <taxon>Dikarya</taxon>
        <taxon>Ascomycota</taxon>
        <taxon>Pezizomycotina</taxon>
        <taxon>Dothideomycetes</taxon>
        <taxon>Pleosporomycetidae</taxon>
        <taxon>Pleosporales</taxon>
        <taxon>Pleosporineae</taxon>
        <taxon>Pleosporaceae</taxon>
        <taxon>Pyrenophora</taxon>
    </lineage>
</organism>
<protein>
    <submittedName>
        <fullName evidence="3">F-box domain-containing</fullName>
    </submittedName>
</protein>
<sequence>MILAGSTHLPKHCYRAIMASAYLSSGKSRLPTELVLQVLDHLEGNNKALCSLAQTCRSMQQLAEERIYKTIELTSVADLHHVVKALVPRRDRARAVQTLKILYQYNVGHLKDSYEIRKTFNECVPHMINLREWHIESPYDNFHWNQAGGEAWVGSDMQQFRAALESACEKGPLETEAIAAEGRLGRHLERNTGLALLEKLTIHSHGANSDFWNLDGFHCLFRHPSLRHLHVSCIAFSDVEIPCLASHIKKTPLTSLVFDECELWPKSLRSILQTPAQLKHLTLGENVHNTSRSKMFNPVLTPNPVHSLEALSVVAHSLESLVHLDPLARALSGSFDLSSIRPPGDGLRHFHSLKYMEMGTPSFLHRAAVMNRDLAPPNLETLRVRQYFDDDYDLWVELPDLDNYAALPSLSTLELMQSSYLGDELSDKDYICDPDYLRDRHVKAYKLFKAGVSLKMLIEMHKTATLIPPYLHNEHVPIVRCVYDASAVGFHRHLKDQPADEAPQEPPETDQLTDADVSRLRGETARTLSALARCLIWRTRRSPFAIEAMSNQNDGVESSIQDVNTGGVGRDDGWFLSALDEGDNDGPYPPGLSNLAALLGISTRALASTRILHNGQWYEYAPDRPWEDTDEDEDSEWVDTDEEDDDDLADAVVSLGEPE</sequence>
<proteinExistence type="predicted"/>
<dbReference type="InterPro" id="IPR032675">
    <property type="entry name" value="LRR_dom_sf"/>
</dbReference>
<feature type="compositionally biased region" description="Low complexity" evidence="1">
    <location>
        <begin position="650"/>
        <end position="659"/>
    </location>
</feature>
<dbReference type="SUPFAM" id="SSF81383">
    <property type="entry name" value="F-box domain"/>
    <property type="match status" value="1"/>
</dbReference>
<feature type="region of interest" description="Disordered" evidence="1">
    <location>
        <begin position="621"/>
        <end position="659"/>
    </location>
</feature>
<reference evidence="3 4" key="1">
    <citation type="journal article" date="2014" name="PLoS ONE">
        <title>De novo Genome Assembly of the Fungal Plant Pathogen Pyrenophora semeniperda.</title>
        <authorList>
            <person name="Soliai M.M."/>
            <person name="Meyer S.E."/>
            <person name="Udall J.A."/>
            <person name="Elzinga D.E."/>
            <person name="Hermansen R.A."/>
            <person name="Bodily P.M."/>
            <person name="Hart A.A."/>
            <person name="Coleman C.E."/>
        </authorList>
    </citation>
    <scope>NUCLEOTIDE SEQUENCE [LARGE SCALE GENOMIC DNA]</scope>
    <source>
        <strain evidence="3 4">CCB06</strain>
        <tissue evidence="3">Mycelium</tissue>
    </source>
</reference>
<feature type="domain" description="F-box" evidence="2">
    <location>
        <begin position="24"/>
        <end position="71"/>
    </location>
</feature>
<gene>
    <name evidence="3" type="ORF">GMOD_00004511</name>
</gene>
<feature type="compositionally biased region" description="Acidic residues" evidence="1">
    <location>
        <begin position="628"/>
        <end position="649"/>
    </location>
</feature>
<evidence type="ECO:0000313" key="3">
    <source>
        <dbReference type="EMBL" id="RMZ68289.1"/>
    </source>
</evidence>
<feature type="region of interest" description="Disordered" evidence="1">
    <location>
        <begin position="497"/>
        <end position="516"/>
    </location>
</feature>
<accession>A0A3M7M1H3</accession>
<dbReference type="Pfam" id="PF12937">
    <property type="entry name" value="F-box-like"/>
    <property type="match status" value="1"/>
</dbReference>